<name>A0A3S4QAL3_9NEIS</name>
<evidence type="ECO:0000313" key="1">
    <source>
        <dbReference type="EMBL" id="VEF00356.1"/>
    </source>
</evidence>
<keyword evidence="2" id="KW-1185">Reference proteome</keyword>
<evidence type="ECO:0000313" key="2">
    <source>
        <dbReference type="Proteomes" id="UP000279284"/>
    </source>
</evidence>
<dbReference type="KEGG" id="nci:NCTC10296_00813"/>
<proteinExistence type="predicted"/>
<dbReference type="EMBL" id="LR134313">
    <property type="protein sequence ID" value="VEF00356.1"/>
    <property type="molecule type" value="Genomic_DNA"/>
</dbReference>
<gene>
    <name evidence="1" type="ORF">NCTC10296_00813</name>
</gene>
<dbReference type="Proteomes" id="UP000279284">
    <property type="component" value="Chromosome"/>
</dbReference>
<dbReference type="RefSeq" id="WP_126326572.1">
    <property type="nucleotide sequence ID" value="NZ_CAUJPY010000070.1"/>
</dbReference>
<accession>A0A3S4QAL3</accession>
<dbReference type="AlphaFoldDB" id="A0A3S4QAL3"/>
<reference evidence="1 2" key="1">
    <citation type="submission" date="2018-12" db="EMBL/GenBank/DDBJ databases">
        <authorList>
            <consortium name="Pathogen Informatics"/>
        </authorList>
    </citation>
    <scope>NUCLEOTIDE SEQUENCE [LARGE SCALE GENOMIC DNA]</scope>
    <source>
        <strain evidence="1 2">NCTC10296</strain>
    </source>
</reference>
<sequence length="120" mass="13956">MNIHDLSISDCPITKAIINKNEIVYYFSEAYSKSLRQYISNITIKIKDWSKFSGKHFISKSPFEKPLIKVILENEIEPFELIQEFSIKNNDISFKGCSSKSKAWLEYTFQNPNIEVISNP</sequence>
<protein>
    <submittedName>
        <fullName evidence="1">Uncharacterized protein</fullName>
    </submittedName>
</protein>
<organism evidence="1 2">
    <name type="scientific">Neisseria canis</name>
    <dbReference type="NCBI Taxonomy" id="493"/>
    <lineage>
        <taxon>Bacteria</taxon>
        <taxon>Pseudomonadati</taxon>
        <taxon>Pseudomonadota</taxon>
        <taxon>Betaproteobacteria</taxon>
        <taxon>Neisseriales</taxon>
        <taxon>Neisseriaceae</taxon>
        <taxon>Neisseria</taxon>
    </lineage>
</organism>